<evidence type="ECO:0000259" key="8">
    <source>
        <dbReference type="Pfam" id="PF17676"/>
    </source>
</evidence>
<feature type="active site" description="Charge relay system" evidence="6">
    <location>
        <position position="314"/>
    </location>
</feature>
<name>A0A3M6QXA8_9BURK</name>
<feature type="domain" description="LD-carboxypeptidase N-terminal" evidence="7">
    <location>
        <begin position="41"/>
        <end position="160"/>
    </location>
</feature>
<dbReference type="OrthoDB" id="9807329at2"/>
<dbReference type="EMBL" id="RDQO01000001">
    <property type="protein sequence ID" value="RMX07638.1"/>
    <property type="molecule type" value="Genomic_DNA"/>
</dbReference>
<feature type="domain" description="LD-carboxypeptidase C-terminal" evidence="8">
    <location>
        <begin position="212"/>
        <end position="329"/>
    </location>
</feature>
<feature type="active site" description="Charge relay system" evidence="6">
    <location>
        <position position="241"/>
    </location>
</feature>
<evidence type="ECO:0000313" key="9">
    <source>
        <dbReference type="EMBL" id="RMX07638.1"/>
    </source>
</evidence>
<keyword evidence="3" id="KW-0645">Protease</keyword>
<evidence type="ECO:0000313" key="10">
    <source>
        <dbReference type="Proteomes" id="UP000278006"/>
    </source>
</evidence>
<proteinExistence type="inferred from homology"/>
<evidence type="ECO:0000256" key="5">
    <source>
        <dbReference type="ARBA" id="ARBA00022825"/>
    </source>
</evidence>
<dbReference type="InterPro" id="IPR029062">
    <property type="entry name" value="Class_I_gatase-like"/>
</dbReference>
<dbReference type="SUPFAM" id="SSF141986">
    <property type="entry name" value="LD-carboxypeptidase A C-terminal domain-like"/>
    <property type="match status" value="1"/>
</dbReference>
<comment type="similarity">
    <text evidence="1">Belongs to the peptidase S66 family.</text>
</comment>
<organism evidence="9 10">
    <name type="scientific">Corticibacter populi</name>
    <dbReference type="NCBI Taxonomy" id="1550736"/>
    <lineage>
        <taxon>Bacteria</taxon>
        <taxon>Pseudomonadati</taxon>
        <taxon>Pseudomonadota</taxon>
        <taxon>Betaproteobacteria</taxon>
        <taxon>Burkholderiales</taxon>
        <taxon>Comamonadaceae</taxon>
        <taxon>Corticibacter</taxon>
    </lineage>
</organism>
<dbReference type="GO" id="GO:0006508">
    <property type="term" value="P:proteolysis"/>
    <property type="evidence" value="ECO:0007669"/>
    <property type="project" value="UniProtKB-KW"/>
</dbReference>
<gene>
    <name evidence="9" type="ORF">D8I35_00350</name>
</gene>
<dbReference type="PANTHER" id="PTHR30237">
    <property type="entry name" value="MURAMOYLTETRAPEPTIDE CARBOXYPEPTIDASE"/>
    <property type="match status" value="1"/>
</dbReference>
<evidence type="ECO:0000259" key="7">
    <source>
        <dbReference type="Pfam" id="PF02016"/>
    </source>
</evidence>
<dbReference type="Proteomes" id="UP000278006">
    <property type="component" value="Unassembled WGS sequence"/>
</dbReference>
<feature type="active site" description="Nucleophile" evidence="6">
    <location>
        <position position="140"/>
    </location>
</feature>
<evidence type="ECO:0000256" key="6">
    <source>
        <dbReference type="PIRSR" id="PIRSR028757-1"/>
    </source>
</evidence>
<dbReference type="InterPro" id="IPR040449">
    <property type="entry name" value="Peptidase_S66_N"/>
</dbReference>
<dbReference type="Gene3D" id="3.40.50.10740">
    <property type="entry name" value="Class I glutamine amidotransferase-like"/>
    <property type="match status" value="1"/>
</dbReference>
<dbReference type="PIRSF" id="PIRSF028757">
    <property type="entry name" value="LD-carboxypeptidase"/>
    <property type="match status" value="1"/>
</dbReference>
<dbReference type="InterPro" id="IPR027478">
    <property type="entry name" value="LdcA_N"/>
</dbReference>
<accession>A0A3M6QXA8</accession>
<evidence type="ECO:0000256" key="1">
    <source>
        <dbReference type="ARBA" id="ARBA00010233"/>
    </source>
</evidence>
<dbReference type="GO" id="GO:0004180">
    <property type="term" value="F:carboxypeptidase activity"/>
    <property type="evidence" value="ECO:0007669"/>
    <property type="project" value="UniProtKB-KW"/>
</dbReference>
<dbReference type="AlphaFoldDB" id="A0A3M6QXA8"/>
<keyword evidence="10" id="KW-1185">Reference proteome</keyword>
<keyword evidence="4" id="KW-0378">Hydrolase</keyword>
<sequence>MPASSDHSRCSHAGCTHAHHDHAHHEDHAHHAHGPDATRRIYVYSPSGAVQDRAAFRRGIKRLRQWGHHVDVDEAALLRHTRFAGDDATRIAAIHRAARSGADVALISRGGYGITRLLDQLDYALIARAIDQGTQFVGFSDFTALQLAVLASTGRVTWAGASLGVDFGAQPEPDEITVACFEDALYGVGEGTGWRVGKDSLGHDGLEVADATLWGGNLAVLTALVGTPHLPQVDDGILFLEDVGESPYRIERMLLQLEMAGILQRQQAVLMGQFTEARVTPHDRGFRLQTVIDGLRERLSRHGIPLLSNLPFGHVSTKVSLPVGAKVCLQQQGRDALLLWGHLPGAHGHGT</sequence>
<dbReference type="SUPFAM" id="SSF52317">
    <property type="entry name" value="Class I glutamine amidotransferase-like"/>
    <property type="match status" value="1"/>
</dbReference>
<dbReference type="InterPro" id="IPR027461">
    <property type="entry name" value="Carboxypeptidase_A_C_sf"/>
</dbReference>
<keyword evidence="2 9" id="KW-0121">Carboxypeptidase</keyword>
<dbReference type="Gene3D" id="3.50.30.60">
    <property type="entry name" value="LD-carboxypeptidase A C-terminal domain-like"/>
    <property type="match status" value="1"/>
</dbReference>
<dbReference type="Pfam" id="PF02016">
    <property type="entry name" value="Peptidase_S66"/>
    <property type="match status" value="1"/>
</dbReference>
<reference evidence="9 10" key="1">
    <citation type="submission" date="2018-10" db="EMBL/GenBank/DDBJ databases">
        <title>Draft genome of Cortibacter populi DSM10536.</title>
        <authorList>
            <person name="Bernier A.-M."/>
            <person name="Bernard K."/>
        </authorList>
    </citation>
    <scope>NUCLEOTIDE SEQUENCE [LARGE SCALE GENOMIC DNA]</scope>
    <source>
        <strain evidence="9 10">DSM 105136</strain>
    </source>
</reference>
<dbReference type="GO" id="GO:0008236">
    <property type="term" value="F:serine-type peptidase activity"/>
    <property type="evidence" value="ECO:0007669"/>
    <property type="project" value="UniProtKB-KW"/>
</dbReference>
<dbReference type="InterPro" id="IPR040921">
    <property type="entry name" value="Peptidase_S66C"/>
</dbReference>
<comment type="caution">
    <text evidence="9">The sequence shown here is derived from an EMBL/GenBank/DDBJ whole genome shotgun (WGS) entry which is preliminary data.</text>
</comment>
<evidence type="ECO:0000256" key="3">
    <source>
        <dbReference type="ARBA" id="ARBA00022670"/>
    </source>
</evidence>
<evidence type="ECO:0000256" key="2">
    <source>
        <dbReference type="ARBA" id="ARBA00022645"/>
    </source>
</evidence>
<dbReference type="InterPro" id="IPR003507">
    <property type="entry name" value="S66_fam"/>
</dbReference>
<protein>
    <submittedName>
        <fullName evidence="9">LD-carboxypeptidase</fullName>
    </submittedName>
</protein>
<dbReference type="Pfam" id="PF17676">
    <property type="entry name" value="Peptidase_S66C"/>
    <property type="match status" value="1"/>
</dbReference>
<dbReference type="CDD" id="cd07025">
    <property type="entry name" value="Peptidase_S66"/>
    <property type="match status" value="1"/>
</dbReference>
<keyword evidence="5" id="KW-0720">Serine protease</keyword>
<evidence type="ECO:0000256" key="4">
    <source>
        <dbReference type="ARBA" id="ARBA00022801"/>
    </source>
</evidence>
<dbReference type="RefSeq" id="WP_122225759.1">
    <property type="nucleotide sequence ID" value="NZ_RDQO01000001.1"/>
</dbReference>
<dbReference type="PANTHER" id="PTHR30237:SF2">
    <property type="entry name" value="MUREIN TETRAPEPTIDE CARBOXYPEPTIDASE"/>
    <property type="match status" value="1"/>
</dbReference>